<dbReference type="AlphaFoldDB" id="A0A0D0TMC3"/>
<dbReference type="InterPro" id="IPR029058">
    <property type="entry name" value="AB_hydrolase_fold"/>
</dbReference>
<dbReference type="PANTHER" id="PTHR15394">
    <property type="entry name" value="SERINE HYDROLASE RBBP9"/>
    <property type="match status" value="1"/>
</dbReference>
<reference evidence="1 2" key="1">
    <citation type="submission" date="2015-01" db="EMBL/GenBank/DDBJ databases">
        <title>Genome sequence of the beneficial rhizobacterium Pseudomonas fluorescens 2-79.</title>
        <authorList>
            <person name="Thuermer A."/>
            <person name="Daniel R."/>
        </authorList>
    </citation>
    <scope>NUCLEOTIDE SEQUENCE [LARGE SCALE GENOMIC DNA]</scope>
    <source>
        <strain evidence="1 2">2-79</strain>
    </source>
</reference>
<dbReference type="Proteomes" id="UP000032210">
    <property type="component" value="Unassembled WGS sequence"/>
</dbReference>
<dbReference type="SUPFAM" id="SSF53474">
    <property type="entry name" value="alpha/beta-Hydrolases"/>
    <property type="match status" value="1"/>
</dbReference>
<dbReference type="PATRIC" id="fig|294.125.peg.448"/>
<dbReference type="EC" id="3.-.-.-" evidence="1"/>
<sequence length="202" mass="22016">MHAANRTSNRYDGKHVVIVHGYTASPNVNWFPWLAEVLREQGAQVSIPAMPDSFNPDPIKWALALQQSLPAADTNTILIGHSLGCIAALRHLLSLPAHTLTGGVLLVSGFDRTVSTLPELHAFTDAPLDHAEVCRRTQKIISLFSDNDSIVEPAASIELSRNLKAEQEVVSGGGHFLDREGFVQFPEICTVIARLLGHETQI</sequence>
<dbReference type="PANTHER" id="PTHR15394:SF3">
    <property type="entry name" value="SERINE HYDROLASE RBBP9"/>
    <property type="match status" value="1"/>
</dbReference>
<organism evidence="1 2">
    <name type="scientific">Pseudomonas fluorescens</name>
    <dbReference type="NCBI Taxonomy" id="294"/>
    <lineage>
        <taxon>Bacteria</taxon>
        <taxon>Pseudomonadati</taxon>
        <taxon>Pseudomonadota</taxon>
        <taxon>Gammaproteobacteria</taxon>
        <taxon>Pseudomonadales</taxon>
        <taxon>Pseudomonadaceae</taxon>
        <taxon>Pseudomonas</taxon>
    </lineage>
</organism>
<protein>
    <submittedName>
        <fullName evidence="1">YdeN protein</fullName>
        <ecNumber evidence="1">3.-.-.-</ecNumber>
    </submittedName>
</protein>
<evidence type="ECO:0000313" key="2">
    <source>
        <dbReference type="Proteomes" id="UP000032210"/>
    </source>
</evidence>
<dbReference type="RefSeq" id="WP_003192641.1">
    <property type="nucleotide sequence ID" value="NZ_JXCQ01000003.1"/>
</dbReference>
<accession>A0A0D0TMC3</accession>
<dbReference type="Pfam" id="PF06821">
    <property type="entry name" value="Ser_hydrolase"/>
    <property type="match status" value="1"/>
</dbReference>
<dbReference type="EMBL" id="JXCQ01000003">
    <property type="protein sequence ID" value="KIR24211.1"/>
    <property type="molecule type" value="Genomic_DNA"/>
</dbReference>
<keyword evidence="1" id="KW-0378">Hydrolase</keyword>
<dbReference type="Gene3D" id="3.40.50.1820">
    <property type="entry name" value="alpha/beta hydrolase"/>
    <property type="match status" value="1"/>
</dbReference>
<proteinExistence type="predicted"/>
<comment type="caution">
    <text evidence="1">The sequence shown here is derived from an EMBL/GenBank/DDBJ whole genome shotgun (WGS) entry which is preliminary data.</text>
</comment>
<evidence type="ECO:0000313" key="1">
    <source>
        <dbReference type="EMBL" id="KIR24211.1"/>
    </source>
</evidence>
<name>A0A0D0TMC3_PSEFL</name>
<gene>
    <name evidence="1" type="primary">ydeN</name>
    <name evidence="1" type="ORF">PFLU3_04420</name>
</gene>
<dbReference type="InterPro" id="IPR010662">
    <property type="entry name" value="RBBP9/YdeN"/>
</dbReference>
<dbReference type="GO" id="GO:0016787">
    <property type="term" value="F:hydrolase activity"/>
    <property type="evidence" value="ECO:0007669"/>
    <property type="project" value="UniProtKB-KW"/>
</dbReference>